<dbReference type="OrthoDB" id="118413at2"/>
<feature type="domain" description="Activator of Hsp90 ATPase homologue 1/2-like C-terminal" evidence="2">
    <location>
        <begin position="15"/>
        <end position="141"/>
    </location>
</feature>
<comment type="caution">
    <text evidence="3">The sequence shown here is derived from an EMBL/GenBank/DDBJ whole genome shotgun (WGS) entry which is preliminary data.</text>
</comment>
<protein>
    <submittedName>
        <fullName evidence="3">Polyketide cyclase</fullName>
    </submittedName>
</protein>
<reference evidence="3 4" key="1">
    <citation type="submission" date="2019-03" db="EMBL/GenBank/DDBJ databases">
        <authorList>
            <person name="Kim M.K.M."/>
        </authorList>
    </citation>
    <scope>NUCLEOTIDE SEQUENCE [LARGE SCALE GENOMIC DNA]</scope>
    <source>
        <strain evidence="3 4">18JY21-1</strain>
    </source>
</reference>
<keyword evidence="4" id="KW-1185">Reference proteome</keyword>
<dbReference type="CDD" id="cd08894">
    <property type="entry name" value="SRPBCC_CalC_Aha1-like_1"/>
    <property type="match status" value="1"/>
</dbReference>
<organism evidence="3 4">
    <name type="scientific">Paenibacillus albiflavus</name>
    <dbReference type="NCBI Taxonomy" id="2545760"/>
    <lineage>
        <taxon>Bacteria</taxon>
        <taxon>Bacillati</taxon>
        <taxon>Bacillota</taxon>
        <taxon>Bacilli</taxon>
        <taxon>Bacillales</taxon>
        <taxon>Paenibacillaceae</taxon>
        <taxon>Paenibacillus</taxon>
    </lineage>
</organism>
<dbReference type="Pfam" id="PF08327">
    <property type="entry name" value="AHSA1"/>
    <property type="match status" value="1"/>
</dbReference>
<evidence type="ECO:0000313" key="4">
    <source>
        <dbReference type="Proteomes" id="UP000295418"/>
    </source>
</evidence>
<sequence>MTIGENEIISSREIDVPRELVFRAWTTPNLLAQWWGPNGFTSTFHECDVKPGGEWLFTMHGPNGVDYPNHNVFAQIVPIERVVIDHLSSHEFRVTGTFEDLGGRTKITFRQLFKTAEDFEQAKPICVEANEQVLDRLSKVLAEMVS</sequence>
<dbReference type="InterPro" id="IPR013538">
    <property type="entry name" value="ASHA1/2-like_C"/>
</dbReference>
<dbReference type="Proteomes" id="UP000295418">
    <property type="component" value="Unassembled WGS sequence"/>
</dbReference>
<accession>A0A4R4EEN0</accession>
<proteinExistence type="inferred from homology"/>
<evidence type="ECO:0000259" key="2">
    <source>
        <dbReference type="Pfam" id="PF08327"/>
    </source>
</evidence>
<dbReference type="Gene3D" id="3.30.530.20">
    <property type="match status" value="1"/>
</dbReference>
<dbReference type="RefSeq" id="WP_132417646.1">
    <property type="nucleotide sequence ID" value="NZ_SKFG01000006.1"/>
</dbReference>
<comment type="similarity">
    <text evidence="1">Belongs to the AHA1 family.</text>
</comment>
<dbReference type="InterPro" id="IPR023393">
    <property type="entry name" value="START-like_dom_sf"/>
</dbReference>
<evidence type="ECO:0000256" key="1">
    <source>
        <dbReference type="ARBA" id="ARBA00006817"/>
    </source>
</evidence>
<evidence type="ECO:0000313" key="3">
    <source>
        <dbReference type="EMBL" id="TCZ78209.1"/>
    </source>
</evidence>
<gene>
    <name evidence="3" type="ORF">E0485_08785</name>
</gene>
<name>A0A4R4EEN0_9BACL</name>
<dbReference type="SUPFAM" id="SSF55961">
    <property type="entry name" value="Bet v1-like"/>
    <property type="match status" value="1"/>
</dbReference>
<dbReference type="EMBL" id="SKFG01000006">
    <property type="protein sequence ID" value="TCZ78209.1"/>
    <property type="molecule type" value="Genomic_DNA"/>
</dbReference>
<dbReference type="AlphaFoldDB" id="A0A4R4EEN0"/>